<reference evidence="2" key="1">
    <citation type="submission" date="2025-08" db="UniProtKB">
        <authorList>
            <consortium name="RefSeq"/>
        </authorList>
    </citation>
    <scope>IDENTIFICATION</scope>
</reference>
<name>A0A6I9W1X7_9HYME</name>
<evidence type="ECO:0000313" key="2">
    <source>
        <dbReference type="RefSeq" id="XP_011632386.1"/>
    </source>
</evidence>
<gene>
    <name evidence="2" type="primary">LOC105424044</name>
</gene>
<accession>A0A6I9W1X7</accession>
<dbReference type="GeneID" id="105424044"/>
<proteinExistence type="predicted"/>
<dbReference type="AlphaFoldDB" id="A0A6I9W1X7"/>
<keyword evidence="1" id="KW-1185">Reference proteome</keyword>
<dbReference type="Proteomes" id="UP000504615">
    <property type="component" value="Unplaced"/>
</dbReference>
<evidence type="ECO:0000313" key="1">
    <source>
        <dbReference type="Proteomes" id="UP000504615"/>
    </source>
</evidence>
<dbReference type="RefSeq" id="XP_011632386.1">
    <property type="nucleotide sequence ID" value="XM_011634084.2"/>
</dbReference>
<dbReference type="KEGG" id="pbar:105424044"/>
<organism evidence="1 2">
    <name type="scientific">Pogonomyrmex barbatus</name>
    <name type="common">red harvester ant</name>
    <dbReference type="NCBI Taxonomy" id="144034"/>
    <lineage>
        <taxon>Eukaryota</taxon>
        <taxon>Metazoa</taxon>
        <taxon>Ecdysozoa</taxon>
        <taxon>Arthropoda</taxon>
        <taxon>Hexapoda</taxon>
        <taxon>Insecta</taxon>
        <taxon>Pterygota</taxon>
        <taxon>Neoptera</taxon>
        <taxon>Endopterygota</taxon>
        <taxon>Hymenoptera</taxon>
        <taxon>Apocrita</taxon>
        <taxon>Aculeata</taxon>
        <taxon>Formicoidea</taxon>
        <taxon>Formicidae</taxon>
        <taxon>Myrmicinae</taxon>
        <taxon>Pogonomyrmex</taxon>
    </lineage>
</organism>
<sequence>MPGGLRVTGRINISGDESWGREYLIFSPGHETRTGTIGPFVLRIDRPALAIDILEKKDSATSDAHRDGIRKTSVSRKVVRTTRCEVTDKATIRALIVPRVGESGLGRTRKKSEGR</sequence>
<protein>
    <submittedName>
        <fullName evidence="2">Uncharacterized protein LOC105424044</fullName>
    </submittedName>
</protein>